<sequence length="104" mass="11575">MNKRFNYILCGVALLLLAGCWSLFFQFRYKSPDQTFSDEPIIPELAVPNVIVPPTIPEAVPNVIVHPNIVVPPIAEAPPKIPLASMPGQKPDRNLAYAFYATHY</sequence>
<keyword evidence="2" id="KW-1185">Reference proteome</keyword>
<protein>
    <submittedName>
        <fullName evidence="1">Uncharacterized protein</fullName>
    </submittedName>
</protein>
<evidence type="ECO:0000313" key="2">
    <source>
        <dbReference type="Proteomes" id="UP000186594"/>
    </source>
</evidence>
<evidence type="ECO:0000313" key="1">
    <source>
        <dbReference type="EMBL" id="OLL23341.1"/>
    </source>
</evidence>
<dbReference type="AlphaFoldDB" id="A0A1U7LLE9"/>
<reference evidence="1 2" key="1">
    <citation type="submission" date="2016-04" db="EMBL/GenBank/DDBJ databases">
        <title>Evolutionary innovation and constraint leading to complex multicellularity in the Ascomycota.</title>
        <authorList>
            <person name="Cisse O."/>
            <person name="Nguyen A."/>
            <person name="Hewitt D.A."/>
            <person name="Jedd G."/>
            <person name="Stajich J.E."/>
        </authorList>
    </citation>
    <scope>NUCLEOTIDE SEQUENCE [LARGE SCALE GENOMIC DNA]</scope>
    <source>
        <strain evidence="1 2">DAH-3</strain>
    </source>
</reference>
<feature type="non-terminal residue" evidence="1">
    <location>
        <position position="104"/>
    </location>
</feature>
<dbReference type="PROSITE" id="PS51257">
    <property type="entry name" value="PROKAR_LIPOPROTEIN"/>
    <property type="match status" value="1"/>
</dbReference>
<accession>A0A1U7LLE9</accession>
<name>A0A1U7LLE9_NEOID</name>
<proteinExistence type="predicted"/>
<dbReference type="EMBL" id="LXFE01001812">
    <property type="protein sequence ID" value="OLL23341.1"/>
    <property type="molecule type" value="Genomic_DNA"/>
</dbReference>
<comment type="caution">
    <text evidence="1">The sequence shown here is derived from an EMBL/GenBank/DDBJ whole genome shotgun (WGS) entry which is preliminary data.</text>
</comment>
<organism evidence="1 2">
    <name type="scientific">Neolecta irregularis (strain DAH-3)</name>
    <dbReference type="NCBI Taxonomy" id="1198029"/>
    <lineage>
        <taxon>Eukaryota</taxon>
        <taxon>Fungi</taxon>
        <taxon>Dikarya</taxon>
        <taxon>Ascomycota</taxon>
        <taxon>Taphrinomycotina</taxon>
        <taxon>Neolectales</taxon>
        <taxon>Neolectaceae</taxon>
        <taxon>Neolecta</taxon>
    </lineage>
</organism>
<dbReference type="Proteomes" id="UP000186594">
    <property type="component" value="Unassembled WGS sequence"/>
</dbReference>
<gene>
    <name evidence="1" type="ORF">NEOLI_005275</name>
</gene>